<organism evidence="2">
    <name type="scientific">Menopon gallinae</name>
    <name type="common">poultry shaft louse</name>
    <dbReference type="NCBI Taxonomy" id="328185"/>
    <lineage>
        <taxon>Eukaryota</taxon>
        <taxon>Metazoa</taxon>
        <taxon>Ecdysozoa</taxon>
        <taxon>Arthropoda</taxon>
        <taxon>Hexapoda</taxon>
        <taxon>Insecta</taxon>
        <taxon>Pterygota</taxon>
        <taxon>Neoptera</taxon>
        <taxon>Paraneoptera</taxon>
        <taxon>Psocodea</taxon>
        <taxon>Troctomorpha</taxon>
        <taxon>Phthiraptera</taxon>
        <taxon>Amblycera</taxon>
        <taxon>Menoponidae</taxon>
        <taxon>Menopon</taxon>
    </lineage>
</organism>
<gene>
    <name evidence="2" type="ORF">PYX00_004908</name>
</gene>
<dbReference type="InterPro" id="IPR036047">
    <property type="entry name" value="F-box-like_dom_sf"/>
</dbReference>
<protein>
    <recommendedName>
        <fullName evidence="1">F-box domain-containing protein</fullName>
    </recommendedName>
</protein>
<dbReference type="EMBL" id="JARGDH010000002">
    <property type="protein sequence ID" value="KAL0277716.1"/>
    <property type="molecule type" value="Genomic_DNA"/>
</dbReference>
<dbReference type="AlphaFoldDB" id="A0AAW2I755"/>
<evidence type="ECO:0000259" key="1">
    <source>
        <dbReference type="PROSITE" id="PS50181"/>
    </source>
</evidence>
<dbReference type="PROSITE" id="PS50181">
    <property type="entry name" value="FBOX"/>
    <property type="match status" value="1"/>
</dbReference>
<reference evidence="2" key="1">
    <citation type="journal article" date="2024" name="Gigascience">
        <title>Chromosome-level genome of the poultry shaft louse Menopon gallinae provides insight into the host-switching and adaptive evolution of parasitic lice.</title>
        <authorList>
            <person name="Xu Y."/>
            <person name="Ma L."/>
            <person name="Liu S."/>
            <person name="Liang Y."/>
            <person name="Liu Q."/>
            <person name="He Z."/>
            <person name="Tian L."/>
            <person name="Duan Y."/>
            <person name="Cai W."/>
            <person name="Li H."/>
            <person name="Song F."/>
        </authorList>
    </citation>
    <scope>NUCLEOTIDE SEQUENCE</scope>
    <source>
        <strain evidence="2">Cailab_2023a</strain>
    </source>
</reference>
<proteinExistence type="predicted"/>
<dbReference type="SUPFAM" id="SSF81383">
    <property type="entry name" value="F-box domain"/>
    <property type="match status" value="1"/>
</dbReference>
<dbReference type="Pfam" id="PF12937">
    <property type="entry name" value="F-box-like"/>
    <property type="match status" value="1"/>
</dbReference>
<dbReference type="InterPro" id="IPR001810">
    <property type="entry name" value="F-box_dom"/>
</dbReference>
<feature type="domain" description="F-box" evidence="1">
    <location>
        <begin position="4"/>
        <end position="57"/>
    </location>
</feature>
<name>A0AAW2I755_9NEOP</name>
<dbReference type="EMBL" id="JARGDH010000002">
    <property type="protein sequence ID" value="KAL0277714.1"/>
    <property type="molecule type" value="Genomic_DNA"/>
</dbReference>
<dbReference type="CDD" id="cd09917">
    <property type="entry name" value="F-box_SF"/>
    <property type="match status" value="1"/>
</dbReference>
<evidence type="ECO:0000313" key="2">
    <source>
        <dbReference type="EMBL" id="KAL0277716.1"/>
    </source>
</evidence>
<dbReference type="SMART" id="SM00256">
    <property type="entry name" value="FBOX"/>
    <property type="match status" value="1"/>
</dbReference>
<comment type="caution">
    <text evidence="2">The sequence shown here is derived from an EMBL/GenBank/DDBJ whole genome shotgun (WGS) entry which is preliminary data.</text>
</comment>
<dbReference type="Gene3D" id="1.20.1280.50">
    <property type="match status" value="1"/>
</dbReference>
<dbReference type="EMBL" id="JARGDH010000002">
    <property type="protein sequence ID" value="KAL0277713.1"/>
    <property type="molecule type" value="Genomic_DNA"/>
</dbReference>
<sequence>MDAPNIIGLLPIEMIEKVFSYLSDRSIVTVSKVCRLWFEIAERIAMSRCDHNLLHEAKAQCRIQESPWMKLLNWKSLSDMLLSGSTTHQSRIFSFAEPSYIEDEKHYVLYGSYLIVSVKATSKIHIFDFENYDPATNSFPTKSEYDCGEGHIQQLHAVPRLHILLVLSDTFSVYTLPDFAKNIYEMKKIDHVIENYESEKPKMAFTDVSIDGLMMAARTDNVIFIFQMEYQNNHVLRLKFAGQYQAPTAIYRFSLWKNFLTVLLETGFIIRWSPTEELTVGPYQEIRYRNPVWICGDKIFCSTLRSRELLAMWHLEYGTSYWLAGNPFVGGLQRYGSGIIFMDDGRPVTDEMLCVCSKHSLLFTGMAMGNVAIYKNSDSFTNDNPRLTKTVSHSGIDGINVDYTENSIYVVVRTANTLSGWIIKFPEP</sequence>
<dbReference type="EMBL" id="JARGDH010000002">
    <property type="protein sequence ID" value="KAL0277715.1"/>
    <property type="molecule type" value="Genomic_DNA"/>
</dbReference>
<accession>A0AAW2I755</accession>